<dbReference type="InterPro" id="IPR010982">
    <property type="entry name" value="Lambda_DNA-bd_dom_sf"/>
</dbReference>
<name>A0A1C0YZS7_9BACL</name>
<feature type="domain" description="HTH cro/C1-type" evidence="1">
    <location>
        <begin position="13"/>
        <end position="67"/>
    </location>
</feature>
<evidence type="ECO:0000313" key="3">
    <source>
        <dbReference type="Proteomes" id="UP000093482"/>
    </source>
</evidence>
<dbReference type="Pfam" id="PF01381">
    <property type="entry name" value="HTH_3"/>
    <property type="match status" value="1"/>
</dbReference>
<organism evidence="2 3">
    <name type="scientific">Caryophanon latum</name>
    <dbReference type="NCBI Taxonomy" id="33977"/>
    <lineage>
        <taxon>Bacteria</taxon>
        <taxon>Bacillati</taxon>
        <taxon>Bacillota</taxon>
        <taxon>Bacilli</taxon>
        <taxon>Bacillales</taxon>
        <taxon>Caryophanaceae</taxon>
        <taxon>Caryophanon</taxon>
    </lineage>
</organism>
<evidence type="ECO:0000313" key="2">
    <source>
        <dbReference type="EMBL" id="OCS92661.1"/>
    </source>
</evidence>
<accession>A0A1C0YZS7</accession>
<dbReference type="EMBL" id="MATO01000014">
    <property type="protein sequence ID" value="OCS92661.1"/>
    <property type="molecule type" value="Genomic_DNA"/>
</dbReference>
<dbReference type="InterPro" id="IPR001387">
    <property type="entry name" value="Cro/C1-type_HTH"/>
</dbReference>
<dbReference type="CDD" id="cd00093">
    <property type="entry name" value="HTH_XRE"/>
    <property type="match status" value="1"/>
</dbReference>
<keyword evidence="3" id="KW-1185">Reference proteome</keyword>
<dbReference type="Gene3D" id="1.10.260.40">
    <property type="entry name" value="lambda repressor-like DNA-binding domains"/>
    <property type="match status" value="1"/>
</dbReference>
<dbReference type="AlphaFoldDB" id="A0A1C0YZS7"/>
<dbReference type="SMART" id="SM00530">
    <property type="entry name" value="HTH_XRE"/>
    <property type="match status" value="1"/>
</dbReference>
<protein>
    <recommendedName>
        <fullName evidence="1">HTH cro/C1-type domain-containing protein</fullName>
    </recommendedName>
</protein>
<dbReference type="GO" id="GO:0003677">
    <property type="term" value="F:DNA binding"/>
    <property type="evidence" value="ECO:0007669"/>
    <property type="project" value="InterPro"/>
</dbReference>
<dbReference type="PROSITE" id="PS50943">
    <property type="entry name" value="HTH_CROC1"/>
    <property type="match status" value="1"/>
</dbReference>
<sequence>MVKSLYELIGERIQSYLNQYNVSQKEFAEQINVSPQVMNKIIQGKKAINAMEIQQIAKALSISTDQLVGEVQPAAPITDPVLYMMGKTENEQTKEKLRFLDHIMEQMLRIKEIAK</sequence>
<proteinExistence type="predicted"/>
<dbReference type="RefSeq" id="WP_066462245.1">
    <property type="nucleotide sequence ID" value="NZ_MATO01000014.1"/>
</dbReference>
<dbReference type="SUPFAM" id="SSF47413">
    <property type="entry name" value="lambda repressor-like DNA-binding domains"/>
    <property type="match status" value="1"/>
</dbReference>
<evidence type="ECO:0000259" key="1">
    <source>
        <dbReference type="PROSITE" id="PS50943"/>
    </source>
</evidence>
<reference evidence="2 3" key="1">
    <citation type="submission" date="2016-07" db="EMBL/GenBank/DDBJ databases">
        <title>Caryophanon latum genome sequencing.</title>
        <authorList>
            <person name="Verma A."/>
            <person name="Pal Y."/>
            <person name="Krishnamurthi S."/>
        </authorList>
    </citation>
    <scope>NUCLEOTIDE SEQUENCE [LARGE SCALE GENOMIC DNA]</scope>
    <source>
        <strain evidence="2 3">DSM 14151</strain>
    </source>
</reference>
<comment type="caution">
    <text evidence="2">The sequence shown here is derived from an EMBL/GenBank/DDBJ whole genome shotgun (WGS) entry which is preliminary data.</text>
</comment>
<dbReference type="Proteomes" id="UP000093482">
    <property type="component" value="Unassembled WGS sequence"/>
</dbReference>
<gene>
    <name evidence="2" type="ORF">A6K76_06175</name>
</gene>